<accession>A0A1M5ARI5</accession>
<dbReference type="PANTHER" id="PTHR42732">
    <property type="entry name" value="BETA-GALACTOSIDASE"/>
    <property type="match status" value="1"/>
</dbReference>
<dbReference type="InterPro" id="IPR013783">
    <property type="entry name" value="Ig-like_fold"/>
</dbReference>
<evidence type="ECO:0000259" key="6">
    <source>
        <dbReference type="Pfam" id="PF02836"/>
    </source>
</evidence>
<feature type="chain" id="PRO_5012906170" evidence="4">
    <location>
        <begin position="24"/>
        <end position="779"/>
    </location>
</feature>
<evidence type="ECO:0000313" key="10">
    <source>
        <dbReference type="EMBL" id="SHF32776.1"/>
    </source>
</evidence>
<evidence type="ECO:0000256" key="2">
    <source>
        <dbReference type="ARBA" id="ARBA00022801"/>
    </source>
</evidence>
<dbReference type="InterPro" id="IPR032311">
    <property type="entry name" value="DUF4982"/>
</dbReference>
<name>A0A1M5ARI5_9BACE</name>
<dbReference type="Gene3D" id="2.60.120.260">
    <property type="entry name" value="Galactose-binding domain-like"/>
    <property type="match status" value="1"/>
</dbReference>
<evidence type="ECO:0000259" key="7">
    <source>
        <dbReference type="Pfam" id="PF02837"/>
    </source>
</evidence>
<evidence type="ECO:0000256" key="1">
    <source>
        <dbReference type="ARBA" id="ARBA00007401"/>
    </source>
</evidence>
<dbReference type="InterPro" id="IPR006101">
    <property type="entry name" value="Glyco_hydro_2"/>
</dbReference>
<protein>
    <submittedName>
        <fullName evidence="10">Beta-galactosidase</fullName>
    </submittedName>
</protein>
<feature type="signal peptide" evidence="4">
    <location>
        <begin position="1"/>
        <end position="23"/>
    </location>
</feature>
<sequence length="779" mass="87979">MKRLLTILFVLFLISIQSETVTAQNLFNKGWKFFRCDSLTSSVKEPFFSNAFDDTAWESVTIPHTPRIEPLVVNNQWQGDCLYRKTFQLPEKDRGKILFIKFDAAMNAAEVWINGIKAGSHLGGYLPFSIDITSKVRFGALNTIAVKLDNRDNVVTGPKPLKLLDFNTYGGIYRNVSLIVKSPVYITDANYENETAGGGVFFHASDISSANATIHTKTHVRNQSGKNVKVKVYYSLYDNKNTKVATFQSAQKTIPSGESNYYESDAKIMSPALWSPDSPSLYTLHVTVLADNKKVDEEQIKVGIRDIKITNEGCWINGKKTFLRGVNRHQEYPYIGYALSDNAQYRDAYIIKQSGFDYVRCSHYPPSPAFLKACDELGILVLDAVLGWQYFGDEAFAQHVLNSSRQLIRRDRNHPCVLAWELSINESPMPESFMKQAHQIVSEEYPYGKPYSAGWINKIYDIYIQARQHRHGEDKTRPLIVSEYGDWEYYAQNAGFNQDSWADLKSEERNSRQPRDAGEIRLLQQARNVQEAHNDNLSTHAFADGYWAMFDYNRGYSNDLEYSGAMDIFRLPKYASYFFQSQRSAQGEGCFSKPMIFIASEWMPGVSKNVRVFSNCDEVELYVDGKLLEKRKPDTDLLSSDLKHPPFTFSVSCLKAGKLEAVGYIKNKRSVSQIVETAGKADHLALSCNIAGRKPQAGCNDVIFIYASLQDKQGFTVTNTKIPVSFVVEGDAQIIGNNQPVTEAGIAPILLRLGNKKEIIKIKAFSDKLQSAELLIKPE</sequence>
<proteinExistence type="inferred from homology"/>
<dbReference type="Pfam" id="PF00703">
    <property type="entry name" value="Glyco_hydro_2"/>
    <property type="match status" value="1"/>
</dbReference>
<dbReference type="SUPFAM" id="SSF49303">
    <property type="entry name" value="beta-Galactosidase/glucuronidase domain"/>
    <property type="match status" value="1"/>
</dbReference>
<feature type="domain" description="Glycoside hydrolase family 2" evidence="9">
    <location>
        <begin position="695"/>
        <end position="774"/>
    </location>
</feature>
<evidence type="ECO:0000313" key="11">
    <source>
        <dbReference type="Proteomes" id="UP000184509"/>
    </source>
</evidence>
<feature type="domain" description="Glycoside hydrolase family 2 immunoglobulin-like beta-sandwich" evidence="5">
    <location>
        <begin position="204"/>
        <end position="305"/>
    </location>
</feature>
<dbReference type="AlphaFoldDB" id="A0A1M5ARI5"/>
<dbReference type="Gene3D" id="2.60.40.10">
    <property type="entry name" value="Immunoglobulins"/>
    <property type="match status" value="3"/>
</dbReference>
<dbReference type="SUPFAM" id="SSF51445">
    <property type="entry name" value="(Trans)glycosidases"/>
    <property type="match status" value="1"/>
</dbReference>
<dbReference type="PRINTS" id="PR00132">
    <property type="entry name" value="GLHYDRLASE2"/>
</dbReference>
<dbReference type="Gene3D" id="3.20.20.80">
    <property type="entry name" value="Glycosidases"/>
    <property type="match status" value="1"/>
</dbReference>
<dbReference type="InterPro" id="IPR040605">
    <property type="entry name" value="Glyco_hydro2_dom5"/>
</dbReference>
<reference evidence="10 11" key="1">
    <citation type="submission" date="2016-11" db="EMBL/GenBank/DDBJ databases">
        <authorList>
            <person name="Jaros S."/>
            <person name="Januszkiewicz K."/>
            <person name="Wedrychowicz H."/>
        </authorList>
    </citation>
    <scope>NUCLEOTIDE SEQUENCE [LARGE SCALE GENOMIC DNA]</scope>
    <source>
        <strain evidence="10 11">DSM 26991</strain>
    </source>
</reference>
<dbReference type="Proteomes" id="UP000184509">
    <property type="component" value="Unassembled WGS sequence"/>
</dbReference>
<dbReference type="Pfam" id="PF18565">
    <property type="entry name" value="Glyco_hydro2_C5"/>
    <property type="match status" value="1"/>
</dbReference>
<dbReference type="Pfam" id="PF16355">
    <property type="entry name" value="DUF4982"/>
    <property type="match status" value="1"/>
</dbReference>
<evidence type="ECO:0000259" key="5">
    <source>
        <dbReference type="Pfam" id="PF00703"/>
    </source>
</evidence>
<dbReference type="InterPro" id="IPR006103">
    <property type="entry name" value="Glyco_hydro_2_cat"/>
</dbReference>
<feature type="domain" description="DUF4982" evidence="8">
    <location>
        <begin position="607"/>
        <end position="669"/>
    </location>
</feature>
<evidence type="ECO:0000259" key="8">
    <source>
        <dbReference type="Pfam" id="PF16355"/>
    </source>
</evidence>
<gene>
    <name evidence="10" type="ORF">SAMN05444405_10772</name>
</gene>
<evidence type="ECO:0000259" key="9">
    <source>
        <dbReference type="Pfam" id="PF18565"/>
    </source>
</evidence>
<dbReference type="GO" id="GO:0005975">
    <property type="term" value="P:carbohydrate metabolic process"/>
    <property type="evidence" value="ECO:0007669"/>
    <property type="project" value="InterPro"/>
</dbReference>
<dbReference type="SUPFAM" id="SSF49785">
    <property type="entry name" value="Galactose-binding domain-like"/>
    <property type="match status" value="1"/>
</dbReference>
<keyword evidence="11" id="KW-1185">Reference proteome</keyword>
<dbReference type="Pfam" id="PF02836">
    <property type="entry name" value="Glyco_hydro_2_C"/>
    <property type="match status" value="1"/>
</dbReference>
<dbReference type="Pfam" id="PF02837">
    <property type="entry name" value="Glyco_hydro_2_N"/>
    <property type="match status" value="1"/>
</dbReference>
<dbReference type="InterPro" id="IPR006102">
    <property type="entry name" value="Ig-like_GH2"/>
</dbReference>
<dbReference type="STRING" id="1297750.SAMN05444405_10772"/>
<dbReference type="OrthoDB" id="9801077at2"/>
<feature type="domain" description="Glycoside hydrolase family 2 catalytic" evidence="6">
    <location>
        <begin position="307"/>
        <end position="435"/>
    </location>
</feature>
<dbReference type="InterPro" id="IPR017853">
    <property type="entry name" value="GH"/>
</dbReference>
<keyword evidence="2" id="KW-0378">Hydrolase</keyword>
<dbReference type="GO" id="GO:0004553">
    <property type="term" value="F:hydrolase activity, hydrolyzing O-glycosyl compounds"/>
    <property type="evidence" value="ECO:0007669"/>
    <property type="project" value="InterPro"/>
</dbReference>
<evidence type="ECO:0000256" key="3">
    <source>
        <dbReference type="ARBA" id="ARBA00023295"/>
    </source>
</evidence>
<dbReference type="InterPro" id="IPR006104">
    <property type="entry name" value="Glyco_hydro_2_N"/>
</dbReference>
<dbReference type="InterPro" id="IPR008979">
    <property type="entry name" value="Galactose-bd-like_sf"/>
</dbReference>
<dbReference type="EMBL" id="FQTV01000007">
    <property type="protein sequence ID" value="SHF32776.1"/>
    <property type="molecule type" value="Genomic_DNA"/>
</dbReference>
<keyword evidence="4" id="KW-0732">Signal</keyword>
<organism evidence="10 11">
    <name type="scientific">Bacteroides luti</name>
    <dbReference type="NCBI Taxonomy" id="1297750"/>
    <lineage>
        <taxon>Bacteria</taxon>
        <taxon>Pseudomonadati</taxon>
        <taxon>Bacteroidota</taxon>
        <taxon>Bacteroidia</taxon>
        <taxon>Bacteroidales</taxon>
        <taxon>Bacteroidaceae</taxon>
        <taxon>Bacteroides</taxon>
    </lineage>
</organism>
<evidence type="ECO:0000256" key="4">
    <source>
        <dbReference type="SAM" id="SignalP"/>
    </source>
</evidence>
<dbReference type="RefSeq" id="WP_073401068.1">
    <property type="nucleotide sequence ID" value="NZ_FQTV01000007.1"/>
</dbReference>
<keyword evidence="3" id="KW-0326">Glycosidase</keyword>
<dbReference type="InterPro" id="IPR051913">
    <property type="entry name" value="GH2_Domain-Containing"/>
</dbReference>
<dbReference type="InterPro" id="IPR036156">
    <property type="entry name" value="Beta-gal/glucu_dom_sf"/>
</dbReference>
<dbReference type="PANTHER" id="PTHR42732:SF1">
    <property type="entry name" value="BETA-MANNOSIDASE"/>
    <property type="match status" value="1"/>
</dbReference>
<feature type="domain" description="Glycosyl hydrolases family 2 sugar binding" evidence="7">
    <location>
        <begin position="40"/>
        <end position="180"/>
    </location>
</feature>
<comment type="similarity">
    <text evidence="1">Belongs to the glycosyl hydrolase 2 family.</text>
</comment>